<feature type="compositionally biased region" description="Polar residues" evidence="1">
    <location>
        <begin position="58"/>
        <end position="72"/>
    </location>
</feature>
<feature type="region of interest" description="Disordered" evidence="1">
    <location>
        <begin position="1"/>
        <end position="227"/>
    </location>
</feature>
<keyword evidence="4" id="KW-1185">Reference proteome</keyword>
<proteinExistence type="predicted"/>
<evidence type="ECO:0000313" key="4">
    <source>
        <dbReference type="Proteomes" id="UP000632138"/>
    </source>
</evidence>
<dbReference type="RefSeq" id="WP_203378711.1">
    <property type="nucleotide sequence ID" value="NZ_JAENHP010000008.1"/>
</dbReference>
<accession>A0ABS2AFT5</accession>
<feature type="compositionally biased region" description="Basic and acidic residues" evidence="1">
    <location>
        <begin position="123"/>
        <end position="140"/>
    </location>
</feature>
<protein>
    <recommendedName>
        <fullName evidence="5">Adhesin domain-containing protein</fullName>
    </recommendedName>
</protein>
<evidence type="ECO:0000313" key="3">
    <source>
        <dbReference type="EMBL" id="MBM2618688.1"/>
    </source>
</evidence>
<evidence type="ECO:0008006" key="5">
    <source>
        <dbReference type="Google" id="ProtNLM"/>
    </source>
</evidence>
<keyword evidence="2" id="KW-0472">Membrane</keyword>
<sequence length="511" mass="52203">MAEPSTTGSPHGGSRDTMYRRPPARPAADDPPWFGSSEPSTGETPAVSAPDYGPATPGGNSRISFGFTSSPISPVRHPASPTSPAAPPMPTVAPEPAPSAAAPSPTGLGAPDLPVRRVSTHTGEQRRVSGTDGDDFRRTSETSAGSSWVTGTGSERAGDIAGSAWTTDTAGSGRATDATGSGWTTGGGSGRLAGFGSGRATDTGSGRDTGEFRRVAGADGGSGEFRRASDTGEFRRFLEAEDRPAETGEQRRVAVQAPPAPRQSRAVTVGIVMLSLIVLVAGGIVGVTYFTGNNGKLDSVLQLGAGGDSGERTVTAPLDNRSQATFEVLAATNRVNVTIGELGDDLFRISTPEDAGFRPDPTIRNDDVKLQVTKDGDGTGGEINVVLAAKVLWGLRFSGYAEEQVINLSGGQISGLEMVGGMRKAEISLARPSGTVPIKVNGAVEKLVLTSPSGSPVRVKVGGGAKTIVAGSRTLTDVPAGSTVTPKNWAVQNRYDVGAGAPITNLTVENG</sequence>
<feature type="compositionally biased region" description="Gly residues" evidence="1">
    <location>
        <begin position="183"/>
        <end position="197"/>
    </location>
</feature>
<keyword evidence="2" id="KW-0812">Transmembrane</keyword>
<feature type="compositionally biased region" description="Polar residues" evidence="1">
    <location>
        <begin position="141"/>
        <end position="153"/>
    </location>
</feature>
<evidence type="ECO:0000256" key="2">
    <source>
        <dbReference type="SAM" id="Phobius"/>
    </source>
</evidence>
<feature type="compositionally biased region" description="Low complexity" evidence="1">
    <location>
        <begin position="98"/>
        <end position="111"/>
    </location>
</feature>
<evidence type="ECO:0000256" key="1">
    <source>
        <dbReference type="SAM" id="MobiDB-lite"/>
    </source>
</evidence>
<comment type="caution">
    <text evidence="3">The sequence shown here is derived from an EMBL/GenBank/DDBJ whole genome shotgun (WGS) entry which is preliminary data.</text>
</comment>
<keyword evidence="2" id="KW-1133">Transmembrane helix</keyword>
<organism evidence="3 4">
    <name type="scientific">Paractinoplanes ovalisporus</name>
    <dbReference type="NCBI Taxonomy" id="2810368"/>
    <lineage>
        <taxon>Bacteria</taxon>
        <taxon>Bacillati</taxon>
        <taxon>Actinomycetota</taxon>
        <taxon>Actinomycetes</taxon>
        <taxon>Micromonosporales</taxon>
        <taxon>Micromonosporaceae</taxon>
        <taxon>Paractinoplanes</taxon>
    </lineage>
</organism>
<feature type="compositionally biased region" description="Pro residues" evidence="1">
    <location>
        <begin position="84"/>
        <end position="97"/>
    </location>
</feature>
<gene>
    <name evidence="3" type="ORF">JIG36_24320</name>
</gene>
<feature type="transmembrane region" description="Helical" evidence="2">
    <location>
        <begin position="266"/>
        <end position="290"/>
    </location>
</feature>
<dbReference type="Proteomes" id="UP000632138">
    <property type="component" value="Unassembled WGS sequence"/>
</dbReference>
<dbReference type="EMBL" id="JAENHP010000008">
    <property type="protein sequence ID" value="MBM2618688.1"/>
    <property type="molecule type" value="Genomic_DNA"/>
</dbReference>
<name>A0ABS2AFT5_9ACTN</name>
<reference evidence="3 4" key="1">
    <citation type="submission" date="2021-01" db="EMBL/GenBank/DDBJ databases">
        <title>Actinoplanes sp. nov. LDG1-06 isolated from lichen.</title>
        <authorList>
            <person name="Saeng-In P."/>
            <person name="Phongsopitanun W."/>
            <person name="Kanchanasin P."/>
            <person name="Yuki M."/>
            <person name="Kudo T."/>
            <person name="Ohkuma M."/>
            <person name="Tanasupawat S."/>
        </authorList>
    </citation>
    <scope>NUCLEOTIDE SEQUENCE [LARGE SCALE GENOMIC DNA]</scope>
    <source>
        <strain evidence="3 4">LDG1-06</strain>
    </source>
</reference>